<evidence type="ECO:0000313" key="5">
    <source>
        <dbReference type="EMBL" id="MBB5207518.1"/>
    </source>
</evidence>
<evidence type="ECO:0000259" key="4">
    <source>
        <dbReference type="Pfam" id="PF07638"/>
    </source>
</evidence>
<reference evidence="5 6" key="1">
    <citation type="submission" date="2020-08" db="EMBL/GenBank/DDBJ databases">
        <title>Genomic Encyclopedia of Type Strains, Phase IV (KMG-IV): sequencing the most valuable type-strain genomes for metagenomic binning, comparative biology and taxonomic classification.</title>
        <authorList>
            <person name="Goeker M."/>
        </authorList>
    </citation>
    <scope>NUCLEOTIDE SEQUENCE [LARGE SCALE GENOMIC DNA]</scope>
    <source>
        <strain evidence="5 6">DSM 24163</strain>
    </source>
</reference>
<name>A0A7W8G0A2_9GAMM</name>
<feature type="domain" description="RNA polymerase sigma-70 ECF-like HTH" evidence="4">
    <location>
        <begin position="19"/>
        <end position="190"/>
    </location>
</feature>
<comment type="caution">
    <text evidence="5">The sequence shown here is derived from an EMBL/GenBank/DDBJ whole genome shotgun (WGS) entry which is preliminary data.</text>
</comment>
<dbReference type="InterPro" id="IPR039425">
    <property type="entry name" value="RNA_pol_sigma-70-like"/>
</dbReference>
<dbReference type="GO" id="GO:0006352">
    <property type="term" value="P:DNA-templated transcription initiation"/>
    <property type="evidence" value="ECO:0007669"/>
    <property type="project" value="InterPro"/>
</dbReference>
<evidence type="ECO:0000256" key="3">
    <source>
        <dbReference type="ARBA" id="ARBA00023163"/>
    </source>
</evidence>
<dbReference type="RefSeq" id="WP_183960066.1">
    <property type="nucleotide sequence ID" value="NZ_JACHHP010000002.1"/>
</dbReference>
<dbReference type="InterPro" id="IPR036388">
    <property type="entry name" value="WH-like_DNA-bd_sf"/>
</dbReference>
<dbReference type="InterPro" id="IPR053812">
    <property type="entry name" value="HTH_Sigma70_ECF-like"/>
</dbReference>
<sequence>MTSFNAEQIIDALSASPADPERRKHALGVVYNELVKIARAELAKHRRGATLDTRGLVNEAYLKLFGGSPRVYENRKHFYATAAVAMRQVVIDYARQRLAERRGGGKRDHASLEGLEGEPLAIDAEAERLVQIDMALTRLSQLDERLVQIVEMRFFGGLEVTEIADLLGVSEATIKRDTRAARAFLERELEPDL</sequence>
<keyword evidence="1" id="KW-0805">Transcription regulation</keyword>
<evidence type="ECO:0000256" key="2">
    <source>
        <dbReference type="ARBA" id="ARBA00023082"/>
    </source>
</evidence>
<proteinExistence type="predicted"/>
<dbReference type="NCBIfam" id="TIGR02999">
    <property type="entry name" value="Sig-70_X6"/>
    <property type="match status" value="1"/>
</dbReference>
<dbReference type="Gene3D" id="1.10.10.10">
    <property type="entry name" value="Winged helix-like DNA-binding domain superfamily/Winged helix DNA-binding domain"/>
    <property type="match status" value="1"/>
</dbReference>
<dbReference type="SUPFAM" id="SSF88659">
    <property type="entry name" value="Sigma3 and sigma4 domains of RNA polymerase sigma factors"/>
    <property type="match status" value="1"/>
</dbReference>
<dbReference type="PANTHER" id="PTHR43133">
    <property type="entry name" value="RNA POLYMERASE ECF-TYPE SIGMA FACTO"/>
    <property type="match status" value="1"/>
</dbReference>
<dbReference type="InterPro" id="IPR013324">
    <property type="entry name" value="RNA_pol_sigma_r3/r4-like"/>
</dbReference>
<dbReference type="PANTHER" id="PTHR43133:SF39">
    <property type="entry name" value="SIMILAR TO RNA POLYMERASE SIGMA-E FACTOR"/>
    <property type="match status" value="1"/>
</dbReference>
<gene>
    <name evidence="5" type="ORF">HNQ52_001047</name>
</gene>
<keyword evidence="3" id="KW-0804">Transcription</keyword>
<organism evidence="5 6">
    <name type="scientific">Chiayiivirga flava</name>
    <dbReference type="NCBI Taxonomy" id="659595"/>
    <lineage>
        <taxon>Bacteria</taxon>
        <taxon>Pseudomonadati</taxon>
        <taxon>Pseudomonadota</taxon>
        <taxon>Gammaproteobacteria</taxon>
        <taxon>Lysobacterales</taxon>
        <taxon>Lysobacteraceae</taxon>
        <taxon>Chiayiivirga</taxon>
    </lineage>
</organism>
<accession>A0A7W8G0A2</accession>
<evidence type="ECO:0000256" key="1">
    <source>
        <dbReference type="ARBA" id="ARBA00023015"/>
    </source>
</evidence>
<dbReference type="Pfam" id="PF07638">
    <property type="entry name" value="Sigma70_ECF"/>
    <property type="match status" value="1"/>
</dbReference>
<evidence type="ECO:0000313" key="6">
    <source>
        <dbReference type="Proteomes" id="UP000521199"/>
    </source>
</evidence>
<keyword evidence="6" id="KW-1185">Reference proteome</keyword>
<dbReference type="AlphaFoldDB" id="A0A7W8G0A2"/>
<keyword evidence="2" id="KW-0731">Sigma factor</keyword>
<dbReference type="NCBIfam" id="TIGR02937">
    <property type="entry name" value="sigma70-ECF"/>
    <property type="match status" value="1"/>
</dbReference>
<dbReference type="InterPro" id="IPR014284">
    <property type="entry name" value="RNA_pol_sigma-70_dom"/>
</dbReference>
<dbReference type="InterPro" id="IPR011517">
    <property type="entry name" value="RNA_pol_sigma70_ECF-like"/>
</dbReference>
<dbReference type="Proteomes" id="UP000521199">
    <property type="component" value="Unassembled WGS sequence"/>
</dbReference>
<dbReference type="EMBL" id="JACHHP010000002">
    <property type="protein sequence ID" value="MBB5207518.1"/>
    <property type="molecule type" value="Genomic_DNA"/>
</dbReference>
<dbReference type="GO" id="GO:0016987">
    <property type="term" value="F:sigma factor activity"/>
    <property type="evidence" value="ECO:0007669"/>
    <property type="project" value="UniProtKB-KW"/>
</dbReference>
<protein>
    <submittedName>
        <fullName evidence="5">RNA polymerase sigma factor (TIGR02999 family)</fullName>
    </submittedName>
</protein>